<reference evidence="1 2" key="1">
    <citation type="submission" date="2019-03" db="EMBL/GenBank/DDBJ databases">
        <title>Draft genome sequences of novel Actinobacteria.</title>
        <authorList>
            <person name="Sahin N."/>
            <person name="Ay H."/>
            <person name="Saygin H."/>
        </authorList>
    </citation>
    <scope>NUCLEOTIDE SEQUENCE [LARGE SCALE GENOMIC DNA]</scope>
    <source>
        <strain evidence="1 2">DSM 41900</strain>
    </source>
</reference>
<sequence length="294" mass="31844">MTLLNDPASLPTPMWTVVRFLSSVRRPMGREQARAYLSPPALREDGKMFDWAVNTLADLGLLDISEGDRICLADPARHLDGQGLAAFQSVLRAAVLDPERNAGLGEDDSQIGPRDLTRALVWFLSLDPSDTALNWAEAEHAQVGMLPKQVGVPFANGNRWNNFTEWAPVLGLAAPSPLETSRLTPDCTTAVRQEVQARWKPGERVPAVEALNMLRAALPVLGGGAYAEAVGLPSPGEAVAGPALSFALLRGDDEEWLRLEREADAPRNLSVYDPGQPSYPRTYSSITILEGSRG</sequence>
<keyword evidence="2" id="KW-1185">Reference proteome</keyword>
<proteinExistence type="predicted"/>
<dbReference type="EMBL" id="SMKI01000021">
    <property type="protein sequence ID" value="TDC79151.1"/>
    <property type="molecule type" value="Genomic_DNA"/>
</dbReference>
<accession>A0A4R4TMA3</accession>
<gene>
    <name evidence="1" type="ORF">E1283_03395</name>
</gene>
<name>A0A4R4TMA3_9ACTN</name>
<dbReference type="AlphaFoldDB" id="A0A4R4TMA3"/>
<dbReference type="InterPro" id="IPR049812">
    <property type="entry name" value="DpdG-like"/>
</dbReference>
<dbReference type="Proteomes" id="UP000295345">
    <property type="component" value="Unassembled WGS sequence"/>
</dbReference>
<dbReference type="OrthoDB" id="4760148at2"/>
<organism evidence="1 2">
    <name type="scientific">Streptomyces hainanensis</name>
    <dbReference type="NCBI Taxonomy" id="402648"/>
    <lineage>
        <taxon>Bacteria</taxon>
        <taxon>Bacillati</taxon>
        <taxon>Actinomycetota</taxon>
        <taxon>Actinomycetes</taxon>
        <taxon>Kitasatosporales</taxon>
        <taxon>Streptomycetaceae</taxon>
        <taxon>Streptomyces</taxon>
    </lineage>
</organism>
<evidence type="ECO:0000313" key="2">
    <source>
        <dbReference type="Proteomes" id="UP000295345"/>
    </source>
</evidence>
<dbReference type="NCBIfam" id="NF041064">
    <property type="entry name" value="DpdG"/>
    <property type="match status" value="1"/>
</dbReference>
<comment type="caution">
    <text evidence="1">The sequence shown here is derived from an EMBL/GenBank/DDBJ whole genome shotgun (WGS) entry which is preliminary data.</text>
</comment>
<evidence type="ECO:0000313" key="1">
    <source>
        <dbReference type="EMBL" id="TDC79151.1"/>
    </source>
</evidence>
<dbReference type="RefSeq" id="WP_132816342.1">
    <property type="nucleotide sequence ID" value="NZ_SMKI01000021.1"/>
</dbReference>
<protein>
    <submittedName>
        <fullName evidence="1">Uncharacterized protein</fullName>
    </submittedName>
</protein>